<accession>A0A0L8I5B7</accession>
<feature type="transmembrane region" description="Helical" evidence="1">
    <location>
        <begin position="36"/>
        <end position="56"/>
    </location>
</feature>
<proteinExistence type="predicted"/>
<sequence length="77" mass="8855">MKPLTTTVQSQAVQRPLRLKRAHLMVLRLVVELQQALVLEFCFWLLSISFTVFVNLQQAMNSCKVNHLALLLPKPHC</sequence>
<organism evidence="2">
    <name type="scientific">Octopus bimaculoides</name>
    <name type="common">California two-spotted octopus</name>
    <dbReference type="NCBI Taxonomy" id="37653"/>
    <lineage>
        <taxon>Eukaryota</taxon>
        <taxon>Metazoa</taxon>
        <taxon>Spiralia</taxon>
        <taxon>Lophotrochozoa</taxon>
        <taxon>Mollusca</taxon>
        <taxon>Cephalopoda</taxon>
        <taxon>Coleoidea</taxon>
        <taxon>Octopodiformes</taxon>
        <taxon>Octopoda</taxon>
        <taxon>Incirrata</taxon>
        <taxon>Octopodidae</taxon>
        <taxon>Octopus</taxon>
    </lineage>
</organism>
<protein>
    <submittedName>
        <fullName evidence="2">Uncharacterized protein</fullName>
    </submittedName>
</protein>
<evidence type="ECO:0000313" key="2">
    <source>
        <dbReference type="EMBL" id="KOF96534.1"/>
    </source>
</evidence>
<name>A0A0L8I5B7_OCTBM</name>
<gene>
    <name evidence="2" type="ORF">OCBIM_22034655mg</name>
</gene>
<dbReference type="AlphaFoldDB" id="A0A0L8I5B7"/>
<reference evidence="2" key="1">
    <citation type="submission" date="2015-07" db="EMBL/GenBank/DDBJ databases">
        <title>MeaNS - Measles Nucleotide Surveillance Program.</title>
        <authorList>
            <person name="Tran T."/>
            <person name="Druce J."/>
        </authorList>
    </citation>
    <scope>NUCLEOTIDE SEQUENCE</scope>
    <source>
        <strain evidence="2">UCB-OBI-ISO-001</strain>
        <tissue evidence="2">Gonad</tissue>
    </source>
</reference>
<keyword evidence="1" id="KW-0812">Transmembrane</keyword>
<keyword evidence="1" id="KW-1133">Transmembrane helix</keyword>
<evidence type="ECO:0000256" key="1">
    <source>
        <dbReference type="SAM" id="Phobius"/>
    </source>
</evidence>
<dbReference type="EMBL" id="KQ416544">
    <property type="protein sequence ID" value="KOF96534.1"/>
    <property type="molecule type" value="Genomic_DNA"/>
</dbReference>
<keyword evidence="1" id="KW-0472">Membrane</keyword>